<evidence type="ECO:0000313" key="2">
    <source>
        <dbReference type="EMBL" id="MCD7469983.1"/>
    </source>
</evidence>
<feature type="region of interest" description="Disordered" evidence="1">
    <location>
        <begin position="93"/>
        <end position="124"/>
    </location>
</feature>
<keyword evidence="3" id="KW-1185">Reference proteome</keyword>
<sequence length="124" mass="13773">MKKGVRLEFSPRLATRGDFQRVALRFSDESRSLGWRPRRKERGRENGRALSCELFHVAETGLVLPKSKWQEEGGVAPAFCGFPAVKVRREEAEAVDRRERKGREGSAHAALAPAPSGEERGVGS</sequence>
<proteinExistence type="predicted"/>
<evidence type="ECO:0000256" key="1">
    <source>
        <dbReference type="SAM" id="MobiDB-lite"/>
    </source>
</evidence>
<feature type="compositionally biased region" description="Basic and acidic residues" evidence="1">
    <location>
        <begin position="93"/>
        <end position="106"/>
    </location>
</feature>
<dbReference type="Proteomes" id="UP000823775">
    <property type="component" value="Unassembled WGS sequence"/>
</dbReference>
<comment type="caution">
    <text evidence="2">The sequence shown here is derived from an EMBL/GenBank/DDBJ whole genome shotgun (WGS) entry which is preliminary data.</text>
</comment>
<protein>
    <submittedName>
        <fullName evidence="2">Uncharacterized protein</fullName>
    </submittedName>
</protein>
<reference evidence="2 3" key="1">
    <citation type="journal article" date="2021" name="BMC Genomics">
        <title>Datura genome reveals duplications of psychoactive alkaloid biosynthetic genes and high mutation rate following tissue culture.</title>
        <authorList>
            <person name="Rajewski A."/>
            <person name="Carter-House D."/>
            <person name="Stajich J."/>
            <person name="Litt A."/>
        </authorList>
    </citation>
    <scope>NUCLEOTIDE SEQUENCE [LARGE SCALE GENOMIC DNA]</scope>
    <source>
        <strain evidence="2">AR-01</strain>
    </source>
</reference>
<organism evidence="2 3">
    <name type="scientific">Datura stramonium</name>
    <name type="common">Jimsonweed</name>
    <name type="synonym">Common thornapple</name>
    <dbReference type="NCBI Taxonomy" id="4076"/>
    <lineage>
        <taxon>Eukaryota</taxon>
        <taxon>Viridiplantae</taxon>
        <taxon>Streptophyta</taxon>
        <taxon>Embryophyta</taxon>
        <taxon>Tracheophyta</taxon>
        <taxon>Spermatophyta</taxon>
        <taxon>Magnoliopsida</taxon>
        <taxon>eudicotyledons</taxon>
        <taxon>Gunneridae</taxon>
        <taxon>Pentapetalae</taxon>
        <taxon>asterids</taxon>
        <taxon>lamiids</taxon>
        <taxon>Solanales</taxon>
        <taxon>Solanaceae</taxon>
        <taxon>Solanoideae</taxon>
        <taxon>Datureae</taxon>
        <taxon>Datura</taxon>
    </lineage>
</organism>
<gene>
    <name evidence="2" type="ORF">HAX54_009482</name>
</gene>
<accession>A0ABS8TGK3</accession>
<dbReference type="EMBL" id="JACEIK010001515">
    <property type="protein sequence ID" value="MCD7469983.1"/>
    <property type="molecule type" value="Genomic_DNA"/>
</dbReference>
<evidence type="ECO:0000313" key="3">
    <source>
        <dbReference type="Proteomes" id="UP000823775"/>
    </source>
</evidence>
<name>A0ABS8TGK3_DATST</name>